<organism evidence="3 4">
    <name type="scientific">Marine Group I thaumarchaeote</name>
    <dbReference type="NCBI Taxonomy" id="2511932"/>
    <lineage>
        <taxon>Archaea</taxon>
        <taxon>Nitrososphaerota</taxon>
        <taxon>Marine Group I</taxon>
    </lineage>
</organism>
<dbReference type="Pfam" id="PF00498">
    <property type="entry name" value="FHA"/>
    <property type="match status" value="1"/>
</dbReference>
<dbReference type="CDD" id="cd00060">
    <property type="entry name" value="FHA"/>
    <property type="match status" value="1"/>
</dbReference>
<name>A0A7K4NMZ0_9ARCH</name>
<sequence>MTEQCPMCGKERADGQDYCLTSGCGWHFASDIVVDPQSEHSYIQSEEKWEENKKEMQKEQEPPKSEPEFFKERDEKASDSFIQSNSEWEKDRKQMEAESESTVSGYNAQVVDVNESKGILVLPGGKEIPVEDNPITVGRNDVSEYVEFKIGKNPNEVSSQQFTIFRLPSESTRLNEGYDYFIEDRITSVQNKPSTNHTKVNGEDITGQLKKELHDGDKIEFAHMEECVATFQFR</sequence>
<protein>
    <submittedName>
        <fullName evidence="3">FHA domain-containing protein</fullName>
    </submittedName>
</protein>
<feature type="region of interest" description="Disordered" evidence="1">
    <location>
        <begin position="39"/>
        <end position="103"/>
    </location>
</feature>
<reference evidence="3 4" key="1">
    <citation type="journal article" date="2019" name="Environ. Microbiol.">
        <title>Genomics insights into ecotype formation of ammonia-oxidizing archaea in the deep ocean.</title>
        <authorList>
            <person name="Wang Y."/>
            <person name="Huang J.M."/>
            <person name="Cui G.J."/>
            <person name="Nunoura T."/>
            <person name="Takaki Y."/>
            <person name="Li W.L."/>
            <person name="Li J."/>
            <person name="Gao Z.M."/>
            <person name="Takai K."/>
            <person name="Zhang A.Q."/>
            <person name="Stepanauskas R."/>
        </authorList>
    </citation>
    <scope>NUCLEOTIDE SEQUENCE [LARGE SCALE GENOMIC DNA]</scope>
    <source>
        <strain evidence="3 4">N8</strain>
    </source>
</reference>
<dbReference type="SUPFAM" id="SSF49879">
    <property type="entry name" value="SMAD/FHA domain"/>
    <property type="match status" value="1"/>
</dbReference>
<evidence type="ECO:0000259" key="2">
    <source>
        <dbReference type="Pfam" id="PF00498"/>
    </source>
</evidence>
<feature type="domain" description="FHA" evidence="2">
    <location>
        <begin position="135"/>
        <end position="221"/>
    </location>
</feature>
<comment type="caution">
    <text evidence="3">The sequence shown here is derived from an EMBL/GenBank/DDBJ whole genome shotgun (WGS) entry which is preliminary data.</text>
</comment>
<evidence type="ECO:0000313" key="4">
    <source>
        <dbReference type="Proteomes" id="UP000529843"/>
    </source>
</evidence>
<dbReference type="EMBL" id="JACAST010000045">
    <property type="protein sequence ID" value="NWK02553.1"/>
    <property type="molecule type" value="Genomic_DNA"/>
</dbReference>
<dbReference type="InterPro" id="IPR000253">
    <property type="entry name" value="FHA_dom"/>
</dbReference>
<feature type="compositionally biased region" description="Basic and acidic residues" evidence="1">
    <location>
        <begin position="45"/>
        <end position="78"/>
    </location>
</feature>
<dbReference type="InterPro" id="IPR008984">
    <property type="entry name" value="SMAD_FHA_dom_sf"/>
</dbReference>
<dbReference type="AlphaFoldDB" id="A0A7K4NMZ0"/>
<gene>
    <name evidence="3" type="ORF">HX804_04555</name>
</gene>
<accession>A0A7K4NMZ0</accession>
<evidence type="ECO:0000256" key="1">
    <source>
        <dbReference type="SAM" id="MobiDB-lite"/>
    </source>
</evidence>
<proteinExistence type="predicted"/>
<dbReference type="Proteomes" id="UP000529843">
    <property type="component" value="Unassembled WGS sequence"/>
</dbReference>
<dbReference type="Gene3D" id="2.60.200.20">
    <property type="match status" value="1"/>
</dbReference>
<feature type="compositionally biased region" description="Basic and acidic residues" evidence="1">
    <location>
        <begin position="87"/>
        <end position="96"/>
    </location>
</feature>
<evidence type="ECO:0000313" key="3">
    <source>
        <dbReference type="EMBL" id="NWK02553.1"/>
    </source>
</evidence>